<protein>
    <submittedName>
        <fullName evidence="2">Uncharacterized protein</fullName>
    </submittedName>
</protein>
<feature type="compositionally biased region" description="Basic and acidic residues" evidence="1">
    <location>
        <begin position="299"/>
        <end position="312"/>
    </location>
</feature>
<keyword evidence="3" id="KW-1185">Reference proteome</keyword>
<dbReference type="Proteomes" id="UP001159363">
    <property type="component" value="Chromosome 10"/>
</dbReference>
<comment type="caution">
    <text evidence="2">The sequence shown here is derived from an EMBL/GenBank/DDBJ whole genome shotgun (WGS) entry which is preliminary data.</text>
</comment>
<feature type="region of interest" description="Disordered" evidence="1">
    <location>
        <begin position="120"/>
        <end position="222"/>
    </location>
</feature>
<organism evidence="2 3">
    <name type="scientific">Dryococelus australis</name>
    <dbReference type="NCBI Taxonomy" id="614101"/>
    <lineage>
        <taxon>Eukaryota</taxon>
        <taxon>Metazoa</taxon>
        <taxon>Ecdysozoa</taxon>
        <taxon>Arthropoda</taxon>
        <taxon>Hexapoda</taxon>
        <taxon>Insecta</taxon>
        <taxon>Pterygota</taxon>
        <taxon>Neoptera</taxon>
        <taxon>Polyneoptera</taxon>
        <taxon>Phasmatodea</taxon>
        <taxon>Verophasmatodea</taxon>
        <taxon>Anareolatae</taxon>
        <taxon>Phasmatidae</taxon>
        <taxon>Eurycanthinae</taxon>
        <taxon>Dryococelus</taxon>
    </lineage>
</organism>
<accession>A0ABQ9GLI3</accession>
<sequence>MITKSGDTVWHCSSEFIVYIQNSVTPLNFQRIKAYVTLSEDCEASRGAGGRGSNNFEFVSRGLITSTESQKSPSDTHKTPYDLLKRCRERKINITASDRVNVDPMGVIEVSMEMRRNVVAGKAGDSRDDPSTNGIIRTIPTCEGPEWPGRGLSPDRRGGRRDLAPVQSSARSGHLRSGARGNVDLTAAPSRAAGGPAQSTSEQRRHGTEYSHTPAAPKPTVFDSRLGRSQIFACGNRDGRRRWSVGFLGDLPFPPPPHSSAAPYSLCYTPFGSQDDCVKSRSNLFTHFTSVVSGKKGWGKREIPRKPTDQRHGPSRSHLRKSGDPAGDLSWFALVEGEQANRYWRENLVNFRQSDTKGWFARWLVSVQDATYRGAVHGAGGREISQDRQLKQDWRRRTGDVRGLERNSRARNNRDSYNCTSLPADLSMQASSQPMYSPPSIGVTVAERLAFPPPTMANRAQSPARSVDFRKW</sequence>
<feature type="region of interest" description="Disordered" evidence="1">
    <location>
        <begin position="296"/>
        <end position="324"/>
    </location>
</feature>
<gene>
    <name evidence="2" type="ORF">PR048_026513</name>
</gene>
<name>A0ABQ9GLI3_9NEOP</name>
<reference evidence="2 3" key="1">
    <citation type="submission" date="2023-02" db="EMBL/GenBank/DDBJ databases">
        <title>LHISI_Scaffold_Assembly.</title>
        <authorList>
            <person name="Stuart O.P."/>
            <person name="Cleave R."/>
            <person name="Magrath M.J.L."/>
            <person name="Mikheyev A.S."/>
        </authorList>
    </citation>
    <scope>NUCLEOTIDE SEQUENCE [LARGE SCALE GENOMIC DNA]</scope>
    <source>
        <strain evidence="2">Daus_M_001</strain>
        <tissue evidence="2">Leg muscle</tissue>
    </source>
</reference>
<evidence type="ECO:0000313" key="3">
    <source>
        <dbReference type="Proteomes" id="UP001159363"/>
    </source>
</evidence>
<feature type="compositionally biased region" description="Basic and acidic residues" evidence="1">
    <location>
        <begin position="395"/>
        <end position="414"/>
    </location>
</feature>
<dbReference type="EMBL" id="JARBHB010000011">
    <property type="protein sequence ID" value="KAJ8872897.1"/>
    <property type="molecule type" value="Genomic_DNA"/>
</dbReference>
<evidence type="ECO:0000313" key="2">
    <source>
        <dbReference type="EMBL" id="KAJ8872897.1"/>
    </source>
</evidence>
<proteinExistence type="predicted"/>
<feature type="compositionally biased region" description="Basic and acidic residues" evidence="1">
    <location>
        <begin position="153"/>
        <end position="163"/>
    </location>
</feature>
<evidence type="ECO:0000256" key="1">
    <source>
        <dbReference type="SAM" id="MobiDB-lite"/>
    </source>
</evidence>
<feature type="region of interest" description="Disordered" evidence="1">
    <location>
        <begin position="395"/>
        <end position="419"/>
    </location>
</feature>